<keyword evidence="1" id="KW-0805">Transcription regulation</keyword>
<evidence type="ECO:0000256" key="4">
    <source>
        <dbReference type="SAM" id="MobiDB-lite"/>
    </source>
</evidence>
<proteinExistence type="predicted"/>
<dbReference type="SUPFAM" id="SSF46785">
    <property type="entry name" value="Winged helix' DNA-binding domain"/>
    <property type="match status" value="1"/>
</dbReference>
<evidence type="ECO:0000256" key="2">
    <source>
        <dbReference type="ARBA" id="ARBA00023125"/>
    </source>
</evidence>
<dbReference type="InterPro" id="IPR036388">
    <property type="entry name" value="WH-like_DNA-bd_sf"/>
</dbReference>
<dbReference type="GO" id="GO:0003700">
    <property type="term" value="F:DNA-binding transcription factor activity"/>
    <property type="evidence" value="ECO:0007669"/>
    <property type="project" value="InterPro"/>
</dbReference>
<feature type="domain" description="HTH gntR-type" evidence="5">
    <location>
        <begin position="22"/>
        <end position="89"/>
    </location>
</feature>
<protein>
    <submittedName>
        <fullName evidence="6">GntR family transcriptional regulator</fullName>
    </submittedName>
</protein>
<name>A0A0B5DZA4_9RHOB</name>
<dbReference type="GO" id="GO:0003677">
    <property type="term" value="F:DNA binding"/>
    <property type="evidence" value="ECO:0007669"/>
    <property type="project" value="UniProtKB-KW"/>
</dbReference>
<feature type="compositionally biased region" description="Basic and acidic residues" evidence="4">
    <location>
        <begin position="1"/>
        <end position="17"/>
    </location>
</feature>
<gene>
    <name evidence="6" type="ORF">P73_4048</name>
</gene>
<evidence type="ECO:0000259" key="5">
    <source>
        <dbReference type="PROSITE" id="PS50949"/>
    </source>
</evidence>
<keyword evidence="3" id="KW-0804">Transcription</keyword>
<dbReference type="InterPro" id="IPR000524">
    <property type="entry name" value="Tscrpt_reg_HTH_GntR"/>
</dbReference>
<dbReference type="SMART" id="SM00895">
    <property type="entry name" value="FCD"/>
    <property type="match status" value="1"/>
</dbReference>
<feature type="region of interest" description="Disordered" evidence="4">
    <location>
        <begin position="1"/>
        <end position="21"/>
    </location>
</feature>
<evidence type="ECO:0000313" key="6">
    <source>
        <dbReference type="EMBL" id="AJE48763.1"/>
    </source>
</evidence>
<dbReference type="InterPro" id="IPR036390">
    <property type="entry name" value="WH_DNA-bd_sf"/>
</dbReference>
<dbReference type="PANTHER" id="PTHR43537:SF53">
    <property type="entry name" value="HTH-TYPE TRANSCRIPTIONAL REPRESSOR NANR"/>
    <property type="match status" value="1"/>
</dbReference>
<dbReference type="STRING" id="1208324.P73_4048"/>
<dbReference type="InterPro" id="IPR008920">
    <property type="entry name" value="TF_FadR/GntR_C"/>
</dbReference>
<reference evidence="6 7" key="1">
    <citation type="journal article" date="2014" name="Int. J. Syst. Evol. Microbiol.">
        <title>Celeribacter indicus sp. nov., a polycyclic aromatic hydrocarbon-degrading bacterium from deep-sea sediment and reclassification of Huaishuia halophila as Celeribacter halophilus comb. nov.</title>
        <authorList>
            <person name="Lai Q."/>
            <person name="Cao J."/>
            <person name="Yuan J."/>
            <person name="Li F."/>
            <person name="Shao Z."/>
        </authorList>
    </citation>
    <scope>NUCLEOTIDE SEQUENCE [LARGE SCALE GENOMIC DNA]</scope>
    <source>
        <strain evidence="6">P73</strain>
    </source>
</reference>
<dbReference type="AlphaFoldDB" id="A0A0B5DZA4"/>
<dbReference type="Gene3D" id="1.20.120.530">
    <property type="entry name" value="GntR ligand-binding domain-like"/>
    <property type="match status" value="1"/>
</dbReference>
<accession>A0A0B5DZA4</accession>
<dbReference type="Pfam" id="PF00392">
    <property type="entry name" value="GntR"/>
    <property type="match status" value="1"/>
</dbReference>
<dbReference type="KEGG" id="cid:P73_4048"/>
<keyword evidence="7" id="KW-1185">Reference proteome</keyword>
<dbReference type="InterPro" id="IPR011711">
    <property type="entry name" value="GntR_C"/>
</dbReference>
<dbReference type="SMART" id="SM00345">
    <property type="entry name" value="HTH_GNTR"/>
    <property type="match status" value="1"/>
</dbReference>
<dbReference type="Proteomes" id="UP000031521">
    <property type="component" value="Chromosome"/>
</dbReference>
<keyword evidence="2" id="KW-0238">DNA-binding</keyword>
<evidence type="ECO:0000256" key="1">
    <source>
        <dbReference type="ARBA" id="ARBA00023015"/>
    </source>
</evidence>
<evidence type="ECO:0000313" key="7">
    <source>
        <dbReference type="Proteomes" id="UP000031521"/>
    </source>
</evidence>
<organism evidence="6 7">
    <name type="scientific">Celeribacter indicus</name>
    <dbReference type="NCBI Taxonomy" id="1208324"/>
    <lineage>
        <taxon>Bacteria</taxon>
        <taxon>Pseudomonadati</taxon>
        <taxon>Pseudomonadota</taxon>
        <taxon>Alphaproteobacteria</taxon>
        <taxon>Rhodobacterales</taxon>
        <taxon>Roseobacteraceae</taxon>
        <taxon>Celeribacter</taxon>
    </lineage>
</organism>
<dbReference type="Gene3D" id="1.10.10.10">
    <property type="entry name" value="Winged helix-like DNA-binding domain superfamily/Winged helix DNA-binding domain"/>
    <property type="match status" value="1"/>
</dbReference>
<sequence length="255" mass="28720">MSSDRPNEGNESHETPQRLKHGYAASEITRRLIHAIFEQRLPPGARITEAQLAEAFSVSRTVVRLSMNQMSEIGVFIKTPNIGYTIASPSRREAGMMLELRHMIEPPMVSKIADQRSEADLKVLERHIEMEAEARVTNNRARLVRLTGEFHMKLAEISGNPYLIRCMTELQVLTCLAILVHAERELGCPRDEHSEIVDAIAQGHGERASAAMAHHLDHIRQDLQLDSADEKPDLESAFRWLGNPEDGEESIHQVP</sequence>
<evidence type="ECO:0000256" key="3">
    <source>
        <dbReference type="ARBA" id="ARBA00023163"/>
    </source>
</evidence>
<dbReference type="Pfam" id="PF07729">
    <property type="entry name" value="FCD"/>
    <property type="match status" value="1"/>
</dbReference>
<dbReference type="HOGENOM" id="CLU_017584_5_0_5"/>
<dbReference type="PANTHER" id="PTHR43537">
    <property type="entry name" value="TRANSCRIPTIONAL REGULATOR, GNTR FAMILY"/>
    <property type="match status" value="1"/>
</dbReference>
<dbReference type="PROSITE" id="PS50949">
    <property type="entry name" value="HTH_GNTR"/>
    <property type="match status" value="1"/>
</dbReference>
<dbReference type="EMBL" id="CP004393">
    <property type="protein sequence ID" value="AJE48763.1"/>
    <property type="molecule type" value="Genomic_DNA"/>
</dbReference>
<dbReference type="SUPFAM" id="SSF48008">
    <property type="entry name" value="GntR ligand-binding domain-like"/>
    <property type="match status" value="1"/>
</dbReference>